<comment type="caution">
    <text evidence="2">The sequence shown here is derived from an EMBL/GenBank/DDBJ whole genome shotgun (WGS) entry which is preliminary data.</text>
</comment>
<dbReference type="Proteomes" id="UP000825935">
    <property type="component" value="Chromosome 15"/>
</dbReference>
<sequence length="153" mass="16627">MWMGRHMAYLVALIVVLVAWLGFLCYAGTIKKAASERTQAPSVQPNADSSSGNVDEEQPRAACHVVPEDSDHFHADLRSPTAYGGGISPYGGISDSKEGTTSIRSGNPVEGHEPYNIATAASASIKTVTWPRDKDIETFRFPSEMQQDAHHLR</sequence>
<reference evidence="2" key="1">
    <citation type="submission" date="2021-08" db="EMBL/GenBank/DDBJ databases">
        <title>WGS assembly of Ceratopteris richardii.</title>
        <authorList>
            <person name="Marchant D.B."/>
            <person name="Chen G."/>
            <person name="Jenkins J."/>
            <person name="Shu S."/>
            <person name="Leebens-Mack J."/>
            <person name="Grimwood J."/>
            <person name="Schmutz J."/>
            <person name="Soltis P."/>
            <person name="Soltis D."/>
            <person name="Chen Z.-H."/>
        </authorList>
    </citation>
    <scope>NUCLEOTIDE SEQUENCE</scope>
    <source>
        <strain evidence="2">Whitten #5841</strain>
        <tissue evidence="2">Leaf</tissue>
    </source>
</reference>
<proteinExistence type="predicted"/>
<name>A0A8T2TA54_CERRI</name>
<protein>
    <submittedName>
        <fullName evidence="2">Uncharacterized protein</fullName>
    </submittedName>
</protein>
<organism evidence="2 3">
    <name type="scientific">Ceratopteris richardii</name>
    <name type="common">Triangle waterfern</name>
    <dbReference type="NCBI Taxonomy" id="49495"/>
    <lineage>
        <taxon>Eukaryota</taxon>
        <taxon>Viridiplantae</taxon>
        <taxon>Streptophyta</taxon>
        <taxon>Embryophyta</taxon>
        <taxon>Tracheophyta</taxon>
        <taxon>Polypodiopsida</taxon>
        <taxon>Polypodiidae</taxon>
        <taxon>Polypodiales</taxon>
        <taxon>Pteridineae</taxon>
        <taxon>Pteridaceae</taxon>
        <taxon>Parkerioideae</taxon>
        <taxon>Ceratopteris</taxon>
    </lineage>
</organism>
<feature type="region of interest" description="Disordered" evidence="1">
    <location>
        <begin position="36"/>
        <end position="112"/>
    </location>
</feature>
<dbReference type="EMBL" id="CM035420">
    <property type="protein sequence ID" value="KAH7405183.1"/>
    <property type="molecule type" value="Genomic_DNA"/>
</dbReference>
<evidence type="ECO:0000313" key="3">
    <source>
        <dbReference type="Proteomes" id="UP000825935"/>
    </source>
</evidence>
<evidence type="ECO:0000256" key="1">
    <source>
        <dbReference type="SAM" id="MobiDB-lite"/>
    </source>
</evidence>
<feature type="compositionally biased region" description="Basic and acidic residues" evidence="1">
    <location>
        <begin position="66"/>
        <end position="77"/>
    </location>
</feature>
<accession>A0A8T2TA54</accession>
<feature type="compositionally biased region" description="Polar residues" evidence="1">
    <location>
        <begin position="36"/>
        <end position="53"/>
    </location>
</feature>
<dbReference type="AlphaFoldDB" id="A0A8T2TA54"/>
<gene>
    <name evidence="2" type="ORF">KP509_15G060100</name>
</gene>
<evidence type="ECO:0000313" key="2">
    <source>
        <dbReference type="EMBL" id="KAH7405183.1"/>
    </source>
</evidence>
<keyword evidence="3" id="KW-1185">Reference proteome</keyword>